<feature type="compositionally biased region" description="Basic residues" evidence="6">
    <location>
        <begin position="59"/>
        <end position="76"/>
    </location>
</feature>
<gene>
    <name evidence="5" type="primary">rplD</name>
    <name evidence="7" type="ORF">US50_C0052G0003</name>
</gene>
<comment type="similarity">
    <text evidence="1 5">Belongs to the universal ribosomal protein uL4 family.</text>
</comment>
<sequence>METTVYNQKGEESGKISLPEKIFGLPWNADLVHQVVSGMLSNKRSGTANTKGRSEVRGGGKKPWKQKGTGRARHGSSRSPIWIGGGITHGPRAEKNYKKKINSKMKIKALYTALSAKFKNNELFFVDKISLTEAKTKKAKDVIQSIGKAGGIKHGKINLTVIEKNLSLSKSFRNIPSVYFSNFKKLNPVDVLQYKYLIIVNPEESIKFLEGKMK</sequence>
<dbReference type="Proteomes" id="UP000033876">
    <property type="component" value="Unassembled WGS sequence"/>
</dbReference>
<comment type="function">
    <text evidence="5">One of the primary rRNA binding proteins, this protein initially binds near the 5'-end of the 23S rRNA. It is important during the early stages of 50S assembly. It makes multiple contacts with different domains of the 23S rRNA in the assembled 50S subunit and ribosome.</text>
</comment>
<reference evidence="7 8" key="1">
    <citation type="journal article" date="2015" name="Nature">
        <title>rRNA introns, odd ribosomes, and small enigmatic genomes across a large radiation of phyla.</title>
        <authorList>
            <person name="Brown C.T."/>
            <person name="Hug L.A."/>
            <person name="Thomas B.C."/>
            <person name="Sharon I."/>
            <person name="Castelle C.J."/>
            <person name="Singh A."/>
            <person name="Wilkins M.J."/>
            <person name="Williams K.H."/>
            <person name="Banfield J.F."/>
        </authorList>
    </citation>
    <scope>NUCLEOTIDE SEQUENCE [LARGE SCALE GENOMIC DNA]</scope>
</reference>
<proteinExistence type="inferred from homology"/>
<name>A0A0G0GW91_9BACT</name>
<comment type="caution">
    <text evidence="7">The sequence shown here is derived from an EMBL/GenBank/DDBJ whole genome shotgun (WGS) entry which is preliminary data.</text>
</comment>
<dbReference type="InterPro" id="IPR023574">
    <property type="entry name" value="Ribosomal_uL4_dom_sf"/>
</dbReference>
<keyword evidence="5" id="KW-0694">RNA-binding</keyword>
<dbReference type="PATRIC" id="fig|1618742.3.peg.749"/>
<dbReference type="GO" id="GO:0003735">
    <property type="term" value="F:structural constituent of ribosome"/>
    <property type="evidence" value="ECO:0007669"/>
    <property type="project" value="InterPro"/>
</dbReference>
<dbReference type="Pfam" id="PF00573">
    <property type="entry name" value="Ribosomal_L4"/>
    <property type="match status" value="1"/>
</dbReference>
<feature type="region of interest" description="Disordered" evidence="6">
    <location>
        <begin position="42"/>
        <end position="90"/>
    </location>
</feature>
<accession>A0A0G0GW91</accession>
<dbReference type="GO" id="GO:0019843">
    <property type="term" value="F:rRNA binding"/>
    <property type="evidence" value="ECO:0007669"/>
    <property type="project" value="UniProtKB-UniRule"/>
</dbReference>
<evidence type="ECO:0000256" key="6">
    <source>
        <dbReference type="SAM" id="MobiDB-lite"/>
    </source>
</evidence>
<evidence type="ECO:0000313" key="8">
    <source>
        <dbReference type="Proteomes" id="UP000033876"/>
    </source>
</evidence>
<feature type="compositionally biased region" description="Polar residues" evidence="6">
    <location>
        <begin position="42"/>
        <end position="51"/>
    </location>
</feature>
<protein>
    <recommendedName>
        <fullName evidence="4 5">Large ribosomal subunit protein uL4</fullName>
    </recommendedName>
</protein>
<organism evidence="7 8">
    <name type="scientific">Candidatus Nomurabacteria bacterium GW2011_GWB1_37_5</name>
    <dbReference type="NCBI Taxonomy" id="1618742"/>
    <lineage>
        <taxon>Bacteria</taxon>
        <taxon>Candidatus Nomuraibacteriota</taxon>
    </lineage>
</organism>
<dbReference type="HAMAP" id="MF_01328_B">
    <property type="entry name" value="Ribosomal_uL4_B"/>
    <property type="match status" value="1"/>
</dbReference>
<dbReference type="InterPro" id="IPR002136">
    <property type="entry name" value="Ribosomal_uL4"/>
</dbReference>
<evidence type="ECO:0000256" key="4">
    <source>
        <dbReference type="ARBA" id="ARBA00035244"/>
    </source>
</evidence>
<keyword evidence="2 5" id="KW-0689">Ribosomal protein</keyword>
<evidence type="ECO:0000256" key="5">
    <source>
        <dbReference type="HAMAP-Rule" id="MF_01328"/>
    </source>
</evidence>
<keyword evidence="5" id="KW-0699">rRNA-binding</keyword>
<comment type="function">
    <text evidence="5">Forms part of the polypeptide exit tunnel.</text>
</comment>
<dbReference type="EMBL" id="LBTF01000052">
    <property type="protein sequence ID" value="KKQ34322.1"/>
    <property type="molecule type" value="Genomic_DNA"/>
</dbReference>
<evidence type="ECO:0000313" key="7">
    <source>
        <dbReference type="EMBL" id="KKQ34322.1"/>
    </source>
</evidence>
<keyword evidence="3 5" id="KW-0687">Ribonucleoprotein</keyword>
<dbReference type="SUPFAM" id="SSF52166">
    <property type="entry name" value="Ribosomal protein L4"/>
    <property type="match status" value="1"/>
</dbReference>
<evidence type="ECO:0000256" key="2">
    <source>
        <dbReference type="ARBA" id="ARBA00022980"/>
    </source>
</evidence>
<evidence type="ECO:0000256" key="1">
    <source>
        <dbReference type="ARBA" id="ARBA00010528"/>
    </source>
</evidence>
<dbReference type="PANTHER" id="PTHR10746:SF6">
    <property type="entry name" value="LARGE RIBOSOMAL SUBUNIT PROTEIN UL4M"/>
    <property type="match status" value="1"/>
</dbReference>
<dbReference type="GO" id="GO:0005840">
    <property type="term" value="C:ribosome"/>
    <property type="evidence" value="ECO:0007669"/>
    <property type="project" value="UniProtKB-KW"/>
</dbReference>
<comment type="subunit">
    <text evidence="5">Part of the 50S ribosomal subunit.</text>
</comment>
<evidence type="ECO:0000256" key="3">
    <source>
        <dbReference type="ARBA" id="ARBA00023274"/>
    </source>
</evidence>
<dbReference type="NCBIfam" id="TIGR03953">
    <property type="entry name" value="rplD_bact"/>
    <property type="match status" value="1"/>
</dbReference>
<dbReference type="GO" id="GO:1990904">
    <property type="term" value="C:ribonucleoprotein complex"/>
    <property type="evidence" value="ECO:0007669"/>
    <property type="project" value="UniProtKB-KW"/>
</dbReference>
<dbReference type="InterPro" id="IPR013005">
    <property type="entry name" value="Ribosomal_uL4-like"/>
</dbReference>
<dbReference type="GO" id="GO:0006412">
    <property type="term" value="P:translation"/>
    <property type="evidence" value="ECO:0007669"/>
    <property type="project" value="UniProtKB-UniRule"/>
</dbReference>
<dbReference type="PANTHER" id="PTHR10746">
    <property type="entry name" value="50S RIBOSOMAL PROTEIN L4"/>
    <property type="match status" value="1"/>
</dbReference>
<dbReference type="AlphaFoldDB" id="A0A0G0GW91"/>
<dbReference type="Gene3D" id="3.40.1370.10">
    <property type="match status" value="1"/>
</dbReference>